<name>A0A371E6A5_MUCPR</name>
<protein>
    <recommendedName>
        <fullName evidence="3">Reverse transcriptase domain-containing protein</fullName>
    </recommendedName>
</protein>
<dbReference type="SUPFAM" id="SSF56672">
    <property type="entry name" value="DNA/RNA polymerases"/>
    <property type="match status" value="1"/>
</dbReference>
<dbReference type="EMBL" id="QJKJ01016060">
    <property type="protein sequence ID" value="RDX61572.1"/>
    <property type="molecule type" value="Genomic_DNA"/>
</dbReference>
<dbReference type="PANTHER" id="PTHR15503">
    <property type="entry name" value="LDOC1 RELATED"/>
    <property type="match status" value="1"/>
</dbReference>
<dbReference type="InterPro" id="IPR032567">
    <property type="entry name" value="RTL1-rel"/>
</dbReference>
<reference evidence="1" key="1">
    <citation type="submission" date="2018-05" db="EMBL/GenBank/DDBJ databases">
        <title>Draft genome of Mucuna pruriens seed.</title>
        <authorList>
            <person name="Nnadi N.E."/>
            <person name="Vos R."/>
            <person name="Hasami M.H."/>
            <person name="Devisetty U.K."/>
            <person name="Aguiy J.C."/>
        </authorList>
    </citation>
    <scope>NUCLEOTIDE SEQUENCE [LARGE SCALE GENOMIC DNA]</scope>
    <source>
        <strain evidence="1">JCA_2017</strain>
    </source>
</reference>
<evidence type="ECO:0000313" key="2">
    <source>
        <dbReference type="Proteomes" id="UP000257109"/>
    </source>
</evidence>
<gene>
    <name evidence="1" type="ORF">CR513_60188</name>
</gene>
<dbReference type="Proteomes" id="UP000257109">
    <property type="component" value="Unassembled WGS sequence"/>
</dbReference>
<dbReference type="PANTHER" id="PTHR15503:SF45">
    <property type="entry name" value="RNA-DIRECTED DNA POLYMERASE HOMOLOG"/>
    <property type="match status" value="1"/>
</dbReference>
<comment type="caution">
    <text evidence="1">The sequence shown here is derived from an EMBL/GenBank/DDBJ whole genome shotgun (WGS) entry which is preliminary data.</text>
</comment>
<proteinExistence type="predicted"/>
<dbReference type="OrthoDB" id="1430224at2759"/>
<sequence length="86" mass="9666">MDSVEIVKDFPKVFPNEVLGLPLQCEVEFLINLIPRAGLVLATPYKMILVELIELKQQVEGVSPLGAPMLLVKKKDAGSRLRMDYR</sequence>
<feature type="non-terminal residue" evidence="1">
    <location>
        <position position="1"/>
    </location>
</feature>
<evidence type="ECO:0008006" key="3">
    <source>
        <dbReference type="Google" id="ProtNLM"/>
    </source>
</evidence>
<accession>A0A371E6A5</accession>
<keyword evidence="2" id="KW-1185">Reference proteome</keyword>
<evidence type="ECO:0000313" key="1">
    <source>
        <dbReference type="EMBL" id="RDX61572.1"/>
    </source>
</evidence>
<dbReference type="InterPro" id="IPR043502">
    <property type="entry name" value="DNA/RNA_pol_sf"/>
</dbReference>
<dbReference type="AlphaFoldDB" id="A0A371E6A5"/>
<organism evidence="1 2">
    <name type="scientific">Mucuna pruriens</name>
    <name type="common">Velvet bean</name>
    <name type="synonym">Dolichos pruriens</name>
    <dbReference type="NCBI Taxonomy" id="157652"/>
    <lineage>
        <taxon>Eukaryota</taxon>
        <taxon>Viridiplantae</taxon>
        <taxon>Streptophyta</taxon>
        <taxon>Embryophyta</taxon>
        <taxon>Tracheophyta</taxon>
        <taxon>Spermatophyta</taxon>
        <taxon>Magnoliopsida</taxon>
        <taxon>eudicotyledons</taxon>
        <taxon>Gunneridae</taxon>
        <taxon>Pentapetalae</taxon>
        <taxon>rosids</taxon>
        <taxon>fabids</taxon>
        <taxon>Fabales</taxon>
        <taxon>Fabaceae</taxon>
        <taxon>Papilionoideae</taxon>
        <taxon>50 kb inversion clade</taxon>
        <taxon>NPAAA clade</taxon>
        <taxon>indigoferoid/millettioid clade</taxon>
        <taxon>Phaseoleae</taxon>
        <taxon>Mucuna</taxon>
    </lineage>
</organism>